<organism evidence="1 2">
    <name type="scientific">Romanomermis culicivorax</name>
    <name type="common">Nematode worm</name>
    <dbReference type="NCBI Taxonomy" id="13658"/>
    <lineage>
        <taxon>Eukaryota</taxon>
        <taxon>Metazoa</taxon>
        <taxon>Ecdysozoa</taxon>
        <taxon>Nematoda</taxon>
        <taxon>Enoplea</taxon>
        <taxon>Dorylaimia</taxon>
        <taxon>Mermithida</taxon>
        <taxon>Mermithoidea</taxon>
        <taxon>Mermithidae</taxon>
        <taxon>Romanomermis</taxon>
    </lineage>
</organism>
<dbReference type="Proteomes" id="UP000887565">
    <property type="component" value="Unplaced"/>
</dbReference>
<proteinExistence type="predicted"/>
<dbReference type="WBParaSite" id="nRc.2.0.1.t35051-RA">
    <property type="protein sequence ID" value="nRc.2.0.1.t35051-RA"/>
    <property type="gene ID" value="nRc.2.0.1.g35051"/>
</dbReference>
<dbReference type="AlphaFoldDB" id="A0A915K8N3"/>
<accession>A0A915K8N3</accession>
<keyword evidence="1" id="KW-1185">Reference proteome</keyword>
<protein>
    <submittedName>
        <fullName evidence="2">Uncharacterized protein</fullName>
    </submittedName>
</protein>
<evidence type="ECO:0000313" key="1">
    <source>
        <dbReference type="Proteomes" id="UP000887565"/>
    </source>
</evidence>
<evidence type="ECO:0000313" key="2">
    <source>
        <dbReference type="WBParaSite" id="nRc.2.0.1.t35051-RA"/>
    </source>
</evidence>
<reference evidence="2" key="1">
    <citation type="submission" date="2022-11" db="UniProtKB">
        <authorList>
            <consortium name="WormBaseParasite"/>
        </authorList>
    </citation>
    <scope>IDENTIFICATION</scope>
</reference>
<name>A0A915K8N3_ROMCU</name>
<sequence length="132" mass="14828">MLKAGMLKGFVDSPGRPVLSLANVWVGLTMPTRGQQKWFGSEPVDWQKHQSYGNPRTQRCTIFAFKKTTNPKAQGPTLIMPSPQCFFVRGHLCQLAQGAICIKIVPDDPILSNHVRETDRGNVLYDSKRMNE</sequence>